<dbReference type="AlphaFoldDB" id="A0A3N2PW86"/>
<evidence type="ECO:0000313" key="2">
    <source>
        <dbReference type="Proteomes" id="UP000272025"/>
    </source>
</evidence>
<dbReference type="Proteomes" id="UP000272025">
    <property type="component" value="Unassembled WGS sequence"/>
</dbReference>
<dbReference type="GeneID" id="39583484"/>
<sequence length="162" mass="18169">MQNAICGQEASVAFIVADNNLQRAWNGPGEMGEMPRPISQPDFGDRKFVSWVVYPFESPNTEQTGNRPVSRGLLNEAAWDKLRGFDVYTPPVLKTPHYQEMIVQLLSGNHYLGIATEIVDEWNAPAHRSAPLPSYCPYCFILSNPEISTPDTRPQTPDPKRP</sequence>
<proteinExistence type="predicted"/>
<dbReference type="EMBL" id="ML119055">
    <property type="protein sequence ID" value="ROT38752.1"/>
    <property type="molecule type" value="Genomic_DNA"/>
</dbReference>
<organism evidence="1 2">
    <name type="scientific">Sodiomyces alkalinus (strain CBS 110278 / VKM F-3762 / F11)</name>
    <name type="common">Alkaliphilic filamentous fungus</name>
    <dbReference type="NCBI Taxonomy" id="1314773"/>
    <lineage>
        <taxon>Eukaryota</taxon>
        <taxon>Fungi</taxon>
        <taxon>Dikarya</taxon>
        <taxon>Ascomycota</taxon>
        <taxon>Pezizomycotina</taxon>
        <taxon>Sordariomycetes</taxon>
        <taxon>Hypocreomycetidae</taxon>
        <taxon>Glomerellales</taxon>
        <taxon>Plectosphaerellaceae</taxon>
        <taxon>Sodiomyces</taxon>
    </lineage>
</organism>
<keyword evidence="2" id="KW-1185">Reference proteome</keyword>
<accession>A0A3N2PW86</accession>
<reference evidence="1 2" key="1">
    <citation type="journal article" date="2018" name="Mol. Ecol.">
        <title>The obligate alkalophilic soda-lake fungus Sodiomyces alkalinus has shifted to a protein diet.</title>
        <authorList>
            <person name="Grum-Grzhimaylo A.A."/>
            <person name="Falkoski D.L."/>
            <person name="van den Heuvel J."/>
            <person name="Valero-Jimenez C.A."/>
            <person name="Min B."/>
            <person name="Choi I.G."/>
            <person name="Lipzen A."/>
            <person name="Daum C.G."/>
            <person name="Aanen D.K."/>
            <person name="Tsang A."/>
            <person name="Henrissat B."/>
            <person name="Bilanenko E.N."/>
            <person name="de Vries R.P."/>
            <person name="van Kan J.A.L."/>
            <person name="Grigoriev I.V."/>
            <person name="Debets A.J.M."/>
        </authorList>
    </citation>
    <scope>NUCLEOTIDE SEQUENCE [LARGE SCALE GENOMIC DNA]</scope>
    <source>
        <strain evidence="1 2">F11</strain>
    </source>
</reference>
<evidence type="ECO:0000313" key="1">
    <source>
        <dbReference type="EMBL" id="ROT38752.1"/>
    </source>
</evidence>
<gene>
    <name evidence="1" type="ORF">SODALDRAFT_378913</name>
</gene>
<protein>
    <submittedName>
        <fullName evidence="1">Uncharacterized protein</fullName>
    </submittedName>
</protein>
<dbReference type="RefSeq" id="XP_028466558.1">
    <property type="nucleotide sequence ID" value="XM_028615007.1"/>
</dbReference>
<name>A0A3N2PW86_SODAK</name>